<evidence type="ECO:0000256" key="1">
    <source>
        <dbReference type="SAM" id="SignalP"/>
    </source>
</evidence>
<gene>
    <name evidence="3" type="ORF">CKA38_10425</name>
</gene>
<dbReference type="InterPro" id="IPR005135">
    <property type="entry name" value="Endo/exonuclease/phosphatase"/>
</dbReference>
<proteinExistence type="predicted"/>
<dbReference type="Gene3D" id="3.60.10.10">
    <property type="entry name" value="Endonuclease/exonuclease/phosphatase"/>
    <property type="match status" value="1"/>
</dbReference>
<dbReference type="PANTHER" id="PTHR12121:SF36">
    <property type="entry name" value="ENDONUCLEASE_EXONUCLEASE_PHOSPHATASE DOMAIN-CONTAINING PROTEIN"/>
    <property type="match status" value="1"/>
</dbReference>
<feature type="chain" id="PRO_5015939696" description="Endonuclease/exonuclease/phosphatase domain-containing protein" evidence="1">
    <location>
        <begin position="23"/>
        <end position="306"/>
    </location>
</feature>
<keyword evidence="4" id="KW-1185">Reference proteome</keyword>
<feature type="domain" description="Endonuclease/exonuclease/phosphatase" evidence="2">
    <location>
        <begin position="44"/>
        <end position="292"/>
    </location>
</feature>
<dbReference type="RefSeq" id="WP_108825416.1">
    <property type="nucleotide sequence ID" value="NZ_CP023004.1"/>
</dbReference>
<dbReference type="InterPro" id="IPR050410">
    <property type="entry name" value="CCR4/nocturin_mRNA_transcr"/>
</dbReference>
<name>A0A2U8E4B3_9BACT</name>
<dbReference type="AlphaFoldDB" id="A0A2U8E4B3"/>
<dbReference type="CDD" id="cd09083">
    <property type="entry name" value="EEP-1"/>
    <property type="match status" value="1"/>
</dbReference>
<dbReference type="SUPFAM" id="SSF56219">
    <property type="entry name" value="DNase I-like"/>
    <property type="match status" value="1"/>
</dbReference>
<evidence type="ECO:0000313" key="4">
    <source>
        <dbReference type="Proteomes" id="UP000244896"/>
    </source>
</evidence>
<evidence type="ECO:0000313" key="3">
    <source>
        <dbReference type="EMBL" id="AWI09605.1"/>
    </source>
</evidence>
<evidence type="ECO:0000259" key="2">
    <source>
        <dbReference type="Pfam" id="PF03372"/>
    </source>
</evidence>
<organism evidence="3 4">
    <name type="scientific">Ereboglobus luteus</name>
    <dbReference type="NCBI Taxonomy" id="1796921"/>
    <lineage>
        <taxon>Bacteria</taxon>
        <taxon>Pseudomonadati</taxon>
        <taxon>Verrucomicrobiota</taxon>
        <taxon>Opitutia</taxon>
        <taxon>Opitutales</taxon>
        <taxon>Opitutaceae</taxon>
        <taxon>Ereboglobus</taxon>
    </lineage>
</organism>
<dbReference type="InterPro" id="IPR036691">
    <property type="entry name" value="Endo/exonu/phosph_ase_sf"/>
</dbReference>
<dbReference type="KEGG" id="elut:CKA38_10425"/>
<keyword evidence="1" id="KW-0732">Signal</keyword>
<dbReference type="OrthoDB" id="9793162at2"/>
<feature type="signal peptide" evidence="1">
    <location>
        <begin position="1"/>
        <end position="22"/>
    </location>
</feature>
<reference evidence="3 4" key="1">
    <citation type="journal article" date="2018" name="Syst. Appl. Microbiol.">
        <title>Ereboglobus luteus gen. nov. sp. nov. from cockroach guts, and new insights into the oxygen relationship of the genera Opitutus and Didymococcus (Verrucomicrobia: Opitutaceae).</title>
        <authorList>
            <person name="Tegtmeier D."/>
            <person name="Belitz A."/>
            <person name="Radek R."/>
            <person name="Heimerl T."/>
            <person name="Brune A."/>
        </authorList>
    </citation>
    <scope>NUCLEOTIDE SEQUENCE [LARGE SCALE GENOMIC DNA]</scope>
    <source>
        <strain evidence="3 4">Ho45</strain>
    </source>
</reference>
<dbReference type="PANTHER" id="PTHR12121">
    <property type="entry name" value="CARBON CATABOLITE REPRESSOR PROTEIN 4"/>
    <property type="match status" value="1"/>
</dbReference>
<dbReference type="Proteomes" id="UP000244896">
    <property type="component" value="Chromosome"/>
</dbReference>
<accession>A0A2U8E4B3</accession>
<dbReference type="GO" id="GO:0000175">
    <property type="term" value="F:3'-5'-RNA exonuclease activity"/>
    <property type="evidence" value="ECO:0007669"/>
    <property type="project" value="TreeGrafter"/>
</dbReference>
<sequence length="306" mass="34240">MKSTRILLPILSLALAANLVCAANPASDIPQRKRQSPDAVRVVSANVRHPVKADIPGGNGWDARKELARDVLLAQDADIICFQEFNNPQYDYLKERLPGYEAFGFVERNTDGRKANMVFYSKKRFEKIAGDGAFLSPTPDVYRSKFEESATASSFTCVRLKDRLTGRELIVWNTHFDYKYPAGREKQAGALVEQMKKHPPGIPQIITGDLNCDAGTRPVKILKAAGFIETYATIHGPSDPGYTFHAFEGHSRGKPGGKVDFVFCNDRLRPTAAEIIKDNRNIDGVRRYPSDHYFVSAELVYEKDKK</sequence>
<dbReference type="EMBL" id="CP023004">
    <property type="protein sequence ID" value="AWI09605.1"/>
    <property type="molecule type" value="Genomic_DNA"/>
</dbReference>
<protein>
    <recommendedName>
        <fullName evidence="2">Endonuclease/exonuclease/phosphatase domain-containing protein</fullName>
    </recommendedName>
</protein>
<dbReference type="Pfam" id="PF03372">
    <property type="entry name" value="Exo_endo_phos"/>
    <property type="match status" value="1"/>
</dbReference>